<protein>
    <recommendedName>
        <fullName evidence="3 13">Histone acetyltransferase</fullName>
        <ecNumber evidence="3 13">2.3.1.48</ecNumber>
    </recommendedName>
</protein>
<dbReference type="PROSITE" id="PS51726">
    <property type="entry name" value="MYST_HAT"/>
    <property type="match status" value="1"/>
</dbReference>
<evidence type="ECO:0000256" key="14">
    <source>
        <dbReference type="SAM" id="MobiDB-lite"/>
    </source>
</evidence>
<keyword evidence="8" id="KW-0156">Chromatin regulator</keyword>
<feature type="compositionally biased region" description="Basic residues" evidence="14">
    <location>
        <begin position="361"/>
        <end position="373"/>
    </location>
</feature>
<reference evidence="17" key="1">
    <citation type="submission" date="2025-08" db="UniProtKB">
        <authorList>
            <consortium name="RefSeq"/>
        </authorList>
    </citation>
    <scope>IDENTIFICATION</scope>
    <source>
        <tissue evidence="17">Whole body</tissue>
    </source>
</reference>
<name>A0ABM1J217_POLDO</name>
<feature type="region of interest" description="Disordered" evidence="14">
    <location>
        <begin position="163"/>
        <end position="393"/>
    </location>
</feature>
<feature type="compositionally biased region" description="Low complexity" evidence="14">
    <location>
        <begin position="192"/>
        <end position="221"/>
    </location>
</feature>
<keyword evidence="5" id="KW-0479">Metal-binding</keyword>
<organism evidence="16 17">
    <name type="scientific">Polistes dominula</name>
    <name type="common">European paper wasp</name>
    <name type="synonym">Vespa dominula</name>
    <dbReference type="NCBI Taxonomy" id="743375"/>
    <lineage>
        <taxon>Eukaryota</taxon>
        <taxon>Metazoa</taxon>
        <taxon>Ecdysozoa</taxon>
        <taxon>Arthropoda</taxon>
        <taxon>Hexapoda</taxon>
        <taxon>Insecta</taxon>
        <taxon>Pterygota</taxon>
        <taxon>Neoptera</taxon>
        <taxon>Endopterygota</taxon>
        <taxon>Hymenoptera</taxon>
        <taxon>Apocrita</taxon>
        <taxon>Aculeata</taxon>
        <taxon>Vespoidea</taxon>
        <taxon>Vespidae</taxon>
        <taxon>Polistinae</taxon>
        <taxon>Polistini</taxon>
        <taxon>Polistes</taxon>
    </lineage>
</organism>
<evidence type="ECO:0000259" key="15">
    <source>
        <dbReference type="PROSITE" id="PS51726"/>
    </source>
</evidence>
<keyword evidence="16" id="KW-1185">Reference proteome</keyword>
<keyword evidence="10" id="KW-0805">Transcription regulation</keyword>
<evidence type="ECO:0000256" key="7">
    <source>
        <dbReference type="ARBA" id="ARBA00022833"/>
    </source>
</evidence>
<keyword evidence="4" id="KW-0808">Transferase</keyword>
<comment type="catalytic activity">
    <reaction evidence="13">
        <text>L-lysyl-[protein] + acetyl-CoA = N(6)-acetyl-L-lysyl-[protein] + CoA + H(+)</text>
        <dbReference type="Rhea" id="RHEA:45948"/>
        <dbReference type="Rhea" id="RHEA-COMP:9752"/>
        <dbReference type="Rhea" id="RHEA-COMP:10731"/>
        <dbReference type="ChEBI" id="CHEBI:15378"/>
        <dbReference type="ChEBI" id="CHEBI:29969"/>
        <dbReference type="ChEBI" id="CHEBI:57287"/>
        <dbReference type="ChEBI" id="CHEBI:57288"/>
        <dbReference type="ChEBI" id="CHEBI:61930"/>
        <dbReference type="EC" id="2.3.1.48"/>
    </reaction>
</comment>
<dbReference type="PANTHER" id="PTHR10615">
    <property type="entry name" value="HISTONE ACETYLTRANSFERASE"/>
    <property type="match status" value="1"/>
</dbReference>
<dbReference type="InterPro" id="IPR002515">
    <property type="entry name" value="Znf_C2H2C"/>
</dbReference>
<evidence type="ECO:0000256" key="2">
    <source>
        <dbReference type="ARBA" id="ARBA00010107"/>
    </source>
</evidence>
<keyword evidence="12 13" id="KW-0539">Nucleus</keyword>
<feature type="compositionally biased region" description="Low complexity" evidence="14">
    <location>
        <begin position="253"/>
        <end position="283"/>
    </location>
</feature>
<evidence type="ECO:0000256" key="9">
    <source>
        <dbReference type="ARBA" id="ARBA00022990"/>
    </source>
</evidence>
<dbReference type="Gene3D" id="3.30.60.60">
    <property type="entry name" value="N-acetyl transferase-like"/>
    <property type="match status" value="1"/>
</dbReference>
<evidence type="ECO:0000256" key="1">
    <source>
        <dbReference type="ARBA" id="ARBA00004123"/>
    </source>
</evidence>
<keyword evidence="9" id="KW-0007">Acetylation</keyword>
<evidence type="ECO:0000256" key="5">
    <source>
        <dbReference type="ARBA" id="ARBA00022723"/>
    </source>
</evidence>
<accession>A0ABM1J217</accession>
<proteinExistence type="inferred from homology"/>
<dbReference type="InterPro" id="IPR016181">
    <property type="entry name" value="Acyl_CoA_acyltransferase"/>
</dbReference>
<dbReference type="PANTHER" id="PTHR10615:SF161">
    <property type="entry name" value="HISTONE ACETYLTRANSFERASE KAT7"/>
    <property type="match status" value="1"/>
</dbReference>
<dbReference type="Pfam" id="PF01853">
    <property type="entry name" value="MOZ_SAS"/>
    <property type="match status" value="1"/>
</dbReference>
<dbReference type="Proteomes" id="UP000694924">
    <property type="component" value="Unplaced"/>
</dbReference>
<evidence type="ECO:0000256" key="6">
    <source>
        <dbReference type="ARBA" id="ARBA00022771"/>
    </source>
</evidence>
<dbReference type="Pfam" id="PF17772">
    <property type="entry name" value="zf-MYST"/>
    <property type="match status" value="1"/>
</dbReference>
<keyword evidence="11" id="KW-0804">Transcription</keyword>
<dbReference type="EC" id="2.3.1.48" evidence="3 13"/>
<dbReference type="InterPro" id="IPR002717">
    <property type="entry name" value="HAT_MYST-type"/>
</dbReference>
<dbReference type="Gene3D" id="4.10.320.30">
    <property type="match status" value="1"/>
</dbReference>
<keyword evidence="6" id="KW-0863">Zinc-finger</keyword>
<feature type="compositionally biased region" description="Low complexity" evidence="14">
    <location>
        <begin position="9"/>
        <end position="49"/>
    </location>
</feature>
<dbReference type="SUPFAM" id="SSF103637">
    <property type="entry name" value="CCHHC domain"/>
    <property type="match status" value="1"/>
</dbReference>
<feature type="compositionally biased region" description="Low complexity" evidence="14">
    <location>
        <begin position="437"/>
        <end position="471"/>
    </location>
</feature>
<dbReference type="InterPro" id="IPR040706">
    <property type="entry name" value="Zf-MYST"/>
</dbReference>
<comment type="subcellular location">
    <subcellularLocation>
        <location evidence="1 13">Nucleus</location>
    </subcellularLocation>
</comment>
<feature type="region of interest" description="Disordered" evidence="14">
    <location>
        <begin position="1"/>
        <end position="121"/>
    </location>
</feature>
<comment type="similarity">
    <text evidence="2 13">Belongs to the MYST (SAS/MOZ) family.</text>
</comment>
<gene>
    <name evidence="17" type="primary">LOC107071757</name>
</gene>
<evidence type="ECO:0000256" key="11">
    <source>
        <dbReference type="ARBA" id="ARBA00023163"/>
    </source>
</evidence>
<keyword evidence="7" id="KW-0862">Zinc</keyword>
<evidence type="ECO:0000256" key="3">
    <source>
        <dbReference type="ARBA" id="ARBA00013184"/>
    </source>
</evidence>
<dbReference type="GeneID" id="107071757"/>
<evidence type="ECO:0000313" key="17">
    <source>
        <dbReference type="RefSeq" id="XP_015186504.1"/>
    </source>
</evidence>
<feature type="compositionally biased region" description="Polar residues" evidence="14">
    <location>
        <begin position="303"/>
        <end position="318"/>
    </location>
</feature>
<feature type="compositionally biased region" description="Polar residues" evidence="14">
    <location>
        <begin position="376"/>
        <end position="391"/>
    </location>
</feature>
<feature type="domain" description="MYST-type HAT" evidence="15">
    <location>
        <begin position="633"/>
        <end position="908"/>
    </location>
</feature>
<feature type="region of interest" description="Disordered" evidence="14">
    <location>
        <begin position="413"/>
        <end position="478"/>
    </location>
</feature>
<evidence type="ECO:0000256" key="4">
    <source>
        <dbReference type="ARBA" id="ARBA00022679"/>
    </source>
</evidence>
<dbReference type="RefSeq" id="XP_015186504.1">
    <property type="nucleotide sequence ID" value="XM_015331018.1"/>
</dbReference>
<dbReference type="Gene3D" id="1.10.10.10">
    <property type="entry name" value="Winged helix-like DNA-binding domain superfamily/Winged helix DNA-binding domain"/>
    <property type="match status" value="1"/>
</dbReference>
<feature type="region of interest" description="Disordered" evidence="14">
    <location>
        <begin position="569"/>
        <end position="596"/>
    </location>
</feature>
<evidence type="ECO:0000256" key="10">
    <source>
        <dbReference type="ARBA" id="ARBA00023015"/>
    </source>
</evidence>
<dbReference type="Gene3D" id="3.40.630.30">
    <property type="match status" value="1"/>
</dbReference>
<dbReference type="InterPro" id="IPR036060">
    <property type="entry name" value="Znf_C2H2C_sf"/>
</dbReference>
<dbReference type="InterPro" id="IPR036388">
    <property type="entry name" value="WH-like_DNA-bd_sf"/>
</dbReference>
<evidence type="ECO:0000256" key="13">
    <source>
        <dbReference type="RuleBase" id="RU361211"/>
    </source>
</evidence>
<dbReference type="InterPro" id="IPR050603">
    <property type="entry name" value="MYST_HAT"/>
</dbReference>
<sequence>MTPKRKTTSSESTSSSSSGSSSSSSSSSGSESSSSDSENSSSSANSQKASDSERSKKKVPFSQARHVKSKTEPTPTTTAENKSKERQQPKSRPVVYSSESEESPSKLKPMKRKLPAKPKATATISPVIKVTKSPIKPSSSITQHKNVLTVKSNAKQVKLSGTSGTNVKVSDKNTKLPLEPLQKKFKKKSIFSPENSSESDNSSAPKINAIKAANNNVKCNKTQPKMKPAEPKLKSTVPTRPALVAKPPQIQKSDSSVSSKSCSGGSGSSGSTDSSSDSDSSESATSPQSQPKKKEIPPPVAQNIATSVQSKRPSTTASPAKPLKCTKRQVSRIKSEDDGDASASDKEIDENIDVNPSKGTVRGKRKLQTRKGSKLLQLQTKVASDSESDTGMETVERKRILQIPLIRCDLSGVAESKRSTSKSPVKRAGPSQGARHSTSTTTTNRTTQSATTGSSNSAAAAAAANRTGQNSYNRTRTTTKERECPLAACCDSRGHLSGKFDTHFTLEACPLYHNTTPQHCIEFYKERKKKEDERKKSIANLAKKSPKGGHQTTEQRNYQLKVREMRSKWKPHTGEDNGSDSGNDLPGNEKNKQPRLTNLTSDYDLKLFMEAQATSSEKIEKELKELDYDGDGRNSGGTRCIEMGKWEMEVWYQSPYPEEFSRAPKLYLCEYCLRYAKSRQVLRRHREKCLWRHPPGHEVYRKDKIGVWEVDGKRYKQYCQNLCLLAKFFLDHKTLYYDVEPFLFYVMTIGDSEGCHTVGYFSKEKNSFLNYNVSCILTLPPYQRQGYGRLLIDFSYLLTRVEKKIGSPEKPLSDLGLISYRSYWKDVLLEYLCNFGGKELSVKDISKEMAIDSYDIVSTLQALGMMKYWKGKHIILKKQDVIDDYKERMKRHGLGYKEIDPECLKWNPFQPPKTPSASN</sequence>
<evidence type="ECO:0000313" key="16">
    <source>
        <dbReference type="Proteomes" id="UP000694924"/>
    </source>
</evidence>
<evidence type="ECO:0000256" key="12">
    <source>
        <dbReference type="ARBA" id="ARBA00023242"/>
    </source>
</evidence>
<dbReference type="PROSITE" id="PS51802">
    <property type="entry name" value="ZF_CCHHC"/>
    <property type="match status" value="1"/>
</dbReference>
<dbReference type="SUPFAM" id="SSF55729">
    <property type="entry name" value="Acyl-CoA N-acyltransferases (Nat)"/>
    <property type="match status" value="1"/>
</dbReference>
<dbReference type="Pfam" id="PF01530">
    <property type="entry name" value="zf-C2HC"/>
    <property type="match status" value="1"/>
</dbReference>
<evidence type="ECO:0000256" key="8">
    <source>
        <dbReference type="ARBA" id="ARBA00022853"/>
    </source>
</evidence>